<sequence>MKPSSKKPNAFSTVEDQIEALRKWKEVSEERGRKGVAIASKITSQKKNSENIKKKRAWLLEREKLYLEEEELQDLYDMALRNVSIWRDVIHETSPSEGTLDFKLHFRDRLHHLSSQVHSCSAADRQDEIRKEMNELKREVVQQREREVENLKQLESEEVECLKKDRVDVELLFTQCEERFNRLRDSCLADSNLVSIFGVALDNEKRLALQKLVDCRAPPYTLPENVLSCAALALKMTSKMKGHQRSTNADLAGRVKASFPQLTMAQAQLAIDEAAALRTEHILIKSIAIDYRRSTQSMLSAFEDALQTAENMKSLQRALAEDALEQKDRQEKMHQALEEQRELYRMKVQLEQQERDKQAVKEGKRQEALKEKRLQEFQERLEKLQMYEEKQKMMKQKEEELRQVKEREDELQKLLRMEKNVKRVQFRKDEYAARQQERTQREEELAEMEKQKQDALKRFFASVEESIGVEADPQRILQGTASSEQKPTDTEISAMTVYGYTDDQVMKDPRVRLFHALLEAGLHKGPYAREVMSRGYHVPPAQQMSEMNPFL</sequence>
<feature type="coiled-coil region" evidence="2">
    <location>
        <begin position="384"/>
        <end position="458"/>
    </location>
</feature>
<gene>
    <name evidence="3" type="ORF">STCU_08982</name>
</gene>
<comment type="caution">
    <text evidence="3">The sequence shown here is derived from an EMBL/GenBank/DDBJ whole genome shotgun (WGS) entry which is preliminary data.</text>
</comment>
<evidence type="ECO:0000256" key="1">
    <source>
        <dbReference type="ARBA" id="ARBA00023054"/>
    </source>
</evidence>
<evidence type="ECO:0000256" key="2">
    <source>
        <dbReference type="SAM" id="Coils"/>
    </source>
</evidence>
<name>S9V0M5_9TRYP</name>
<proteinExistence type="predicted"/>
<dbReference type="EMBL" id="ATMH01008982">
    <property type="protein sequence ID" value="EPY20466.1"/>
    <property type="molecule type" value="Genomic_DNA"/>
</dbReference>
<dbReference type="PANTHER" id="PTHR21549">
    <property type="entry name" value="MUTATED IN BLADDER CANCER 1"/>
    <property type="match status" value="1"/>
</dbReference>
<reference evidence="3 4" key="1">
    <citation type="journal article" date="2013" name="PLoS ONE">
        <title>Predicting the Proteins of Angomonas deanei, Strigomonas culicis and Their Respective Endosymbionts Reveals New Aspects of the Trypanosomatidae Family.</title>
        <authorList>
            <person name="Motta M.C."/>
            <person name="Martins A.C."/>
            <person name="de Souza S.S."/>
            <person name="Catta-Preta C.M."/>
            <person name="Silva R."/>
            <person name="Klein C.C."/>
            <person name="de Almeida L.G."/>
            <person name="de Lima Cunha O."/>
            <person name="Ciapina L.P."/>
            <person name="Brocchi M."/>
            <person name="Colabardini A.C."/>
            <person name="de Araujo Lima B."/>
            <person name="Machado C.R."/>
            <person name="de Almeida Soares C.M."/>
            <person name="Probst C.M."/>
            <person name="de Menezes C.B."/>
            <person name="Thompson C.E."/>
            <person name="Bartholomeu D.C."/>
            <person name="Gradia D.F."/>
            <person name="Pavoni D.P."/>
            <person name="Grisard E.C."/>
            <person name="Fantinatti-Garboggini F."/>
            <person name="Marchini F.K."/>
            <person name="Rodrigues-Luiz G.F."/>
            <person name="Wagner G."/>
            <person name="Goldman G.H."/>
            <person name="Fietto J.L."/>
            <person name="Elias M.C."/>
            <person name="Goldman M.H."/>
            <person name="Sagot M.F."/>
            <person name="Pereira M."/>
            <person name="Stoco P.H."/>
            <person name="de Mendonca-Neto R.P."/>
            <person name="Teixeira S.M."/>
            <person name="Maciel T.E."/>
            <person name="de Oliveira Mendes T.A."/>
            <person name="Urmenyi T.P."/>
            <person name="de Souza W."/>
            <person name="Schenkman S."/>
            <person name="de Vasconcelos A.T."/>
        </authorList>
    </citation>
    <scope>NUCLEOTIDE SEQUENCE [LARGE SCALE GENOMIC DNA]</scope>
</reference>
<dbReference type="AlphaFoldDB" id="S9V0M5"/>
<keyword evidence="1 2" id="KW-0175">Coiled coil</keyword>
<accession>S9V0M5</accession>
<feature type="coiled-coil region" evidence="2">
    <location>
        <begin position="320"/>
        <end position="356"/>
    </location>
</feature>
<dbReference type="OrthoDB" id="448087at2759"/>
<evidence type="ECO:0000313" key="4">
    <source>
        <dbReference type="Proteomes" id="UP000015354"/>
    </source>
</evidence>
<evidence type="ECO:0000313" key="3">
    <source>
        <dbReference type="EMBL" id="EPY20466.1"/>
    </source>
</evidence>
<feature type="coiled-coil region" evidence="2">
    <location>
        <begin position="126"/>
        <end position="157"/>
    </location>
</feature>
<dbReference type="InterPro" id="IPR039902">
    <property type="entry name" value="CCDC148/CCDC112"/>
</dbReference>
<keyword evidence="4" id="KW-1185">Reference proteome</keyword>
<protein>
    <submittedName>
        <fullName evidence="3">Coiled-coil domain containing 148</fullName>
    </submittedName>
</protein>
<organism evidence="3 4">
    <name type="scientific">Strigomonas culicis</name>
    <dbReference type="NCBI Taxonomy" id="28005"/>
    <lineage>
        <taxon>Eukaryota</taxon>
        <taxon>Discoba</taxon>
        <taxon>Euglenozoa</taxon>
        <taxon>Kinetoplastea</taxon>
        <taxon>Metakinetoplastina</taxon>
        <taxon>Trypanosomatida</taxon>
        <taxon>Trypanosomatidae</taxon>
        <taxon>Strigomonadinae</taxon>
        <taxon>Strigomonas</taxon>
    </lineage>
</organism>
<dbReference type="PANTHER" id="PTHR21549:SF1">
    <property type="entry name" value="COILED-COIL DOMAIN-CONTAINING PROTEIN 148"/>
    <property type="match status" value="1"/>
</dbReference>
<dbReference type="Proteomes" id="UP000015354">
    <property type="component" value="Unassembled WGS sequence"/>
</dbReference>